<dbReference type="SUPFAM" id="SSF69360">
    <property type="entry name" value="Cell wall binding repeat"/>
    <property type="match status" value="1"/>
</dbReference>
<evidence type="ECO:0000313" key="1">
    <source>
        <dbReference type="EMBL" id="QDE70252.1"/>
    </source>
</evidence>
<dbReference type="Proteomes" id="UP000320179">
    <property type="component" value="Chromosome"/>
</dbReference>
<dbReference type="PANTHER" id="PTHR37841:SF1">
    <property type="entry name" value="DUF3298 DOMAIN-CONTAINING PROTEIN"/>
    <property type="match status" value="1"/>
</dbReference>
<evidence type="ECO:0000313" key="2">
    <source>
        <dbReference type="Proteomes" id="UP000320179"/>
    </source>
</evidence>
<dbReference type="InterPro" id="IPR032774">
    <property type="entry name" value="WG_beta_rep"/>
</dbReference>
<sequence>MPATRYGFIDTKGELVIPSPHGTPFSFNEGWARMPAEKGWVFINAKGQPKLQVKRAFTGFSDGLALTDEGFIDEKGELVLPVAFKANFTKYVVAGATYENVGRFGSGLAPVMRAGAKSSDAYINRKGEVVLDGFAGGLARPFFEGKAHVVLKARPKTEQSRLIDPKGECLASFGFMTMGRFSDGLALVVERGKFGFVDESGAWVLEPTFSPWGDTYLSECAFRGGLAPVKVEGRYAFIDRTGALVIEPRFQAVHGTFSEGLAVVKQDGLFGYVRPDGSWAIPPRFVSAQPFSHGLAVVLSG</sequence>
<accession>A0AAE6KUC6</accession>
<dbReference type="RefSeq" id="WP_140794403.1">
    <property type="nucleotide sequence ID" value="NZ_CP017170.1"/>
</dbReference>
<reference evidence="1 2" key="1">
    <citation type="journal article" date="2019" name="Science">
        <title>Social genes are selection hotspots in kin groups of a soil microbe.</title>
        <authorList>
            <person name="Wielgoss S."/>
            <person name="Wolfensberger R."/>
            <person name="Sun L."/>
            <person name="Fiegna F."/>
            <person name="Velicer G.J."/>
        </authorList>
    </citation>
    <scope>NUCLEOTIDE SEQUENCE [LARGE SCALE GENOMIC DNA]</scope>
    <source>
        <strain evidence="1 2">MC3.5.9c15</strain>
    </source>
</reference>
<dbReference type="AlphaFoldDB" id="A0AAE6KUC6"/>
<dbReference type="Pfam" id="PF14903">
    <property type="entry name" value="WG_beta_rep"/>
    <property type="match status" value="4"/>
</dbReference>
<proteinExistence type="predicted"/>
<protein>
    <recommendedName>
        <fullName evidence="3">WG repeat-containing protein</fullName>
    </recommendedName>
</protein>
<name>A0AAE6KUC6_MYXXA</name>
<evidence type="ECO:0008006" key="3">
    <source>
        <dbReference type="Google" id="ProtNLM"/>
    </source>
</evidence>
<dbReference type="PANTHER" id="PTHR37841">
    <property type="entry name" value="GLR2918 PROTEIN"/>
    <property type="match status" value="1"/>
</dbReference>
<organism evidence="1 2">
    <name type="scientific">Myxococcus xanthus</name>
    <dbReference type="NCBI Taxonomy" id="34"/>
    <lineage>
        <taxon>Bacteria</taxon>
        <taxon>Pseudomonadati</taxon>
        <taxon>Myxococcota</taxon>
        <taxon>Myxococcia</taxon>
        <taxon>Myxococcales</taxon>
        <taxon>Cystobacterineae</taxon>
        <taxon>Myxococcaceae</taxon>
        <taxon>Myxococcus</taxon>
    </lineage>
</organism>
<dbReference type="EMBL" id="CP017174">
    <property type="protein sequence ID" value="QDE70252.1"/>
    <property type="molecule type" value="Genomic_DNA"/>
</dbReference>
<gene>
    <name evidence="1" type="ORF">BHS09_26590</name>
</gene>